<reference evidence="1" key="1">
    <citation type="submission" date="2019-08" db="EMBL/GenBank/DDBJ databases">
        <authorList>
            <person name="Kucharzyk K."/>
            <person name="Murdoch R.W."/>
            <person name="Higgins S."/>
            <person name="Loffler F."/>
        </authorList>
    </citation>
    <scope>NUCLEOTIDE SEQUENCE</scope>
</reference>
<proteinExistence type="predicted"/>
<accession>A0A645CYC4</accession>
<name>A0A645CYC4_9ZZZZ</name>
<dbReference type="EMBL" id="VSSQ01030904">
    <property type="protein sequence ID" value="MPM81592.1"/>
    <property type="molecule type" value="Genomic_DNA"/>
</dbReference>
<evidence type="ECO:0000313" key="1">
    <source>
        <dbReference type="EMBL" id="MPM81592.1"/>
    </source>
</evidence>
<gene>
    <name evidence="1" type="ORF">SDC9_128646</name>
</gene>
<dbReference type="InterPro" id="IPR011059">
    <property type="entry name" value="Metal-dep_hydrolase_composite"/>
</dbReference>
<dbReference type="Gene3D" id="3.20.20.140">
    <property type="entry name" value="Metal-dependent hydrolases"/>
    <property type="match status" value="1"/>
</dbReference>
<sequence length="91" mass="9799">MSKARAIETEGKEAFLTVGEAYYLATSAGSRYFGDADGFAAGNPLHAVVLDETLLPPSARELTVKERFERAVYLADDRSIAAVYGGGRKIK</sequence>
<evidence type="ECO:0008006" key="2">
    <source>
        <dbReference type="Google" id="ProtNLM"/>
    </source>
</evidence>
<dbReference type="SUPFAM" id="SSF51338">
    <property type="entry name" value="Composite domain of metallo-dependent hydrolases"/>
    <property type="match status" value="1"/>
</dbReference>
<organism evidence="1">
    <name type="scientific">bioreactor metagenome</name>
    <dbReference type="NCBI Taxonomy" id="1076179"/>
    <lineage>
        <taxon>unclassified sequences</taxon>
        <taxon>metagenomes</taxon>
        <taxon>ecological metagenomes</taxon>
    </lineage>
</organism>
<dbReference type="Gene3D" id="2.30.40.10">
    <property type="entry name" value="Urease, subunit C, domain 1"/>
    <property type="match status" value="1"/>
</dbReference>
<dbReference type="GO" id="GO:0016810">
    <property type="term" value="F:hydrolase activity, acting on carbon-nitrogen (but not peptide) bonds"/>
    <property type="evidence" value="ECO:0007669"/>
    <property type="project" value="InterPro"/>
</dbReference>
<comment type="caution">
    <text evidence="1">The sequence shown here is derived from an EMBL/GenBank/DDBJ whole genome shotgun (WGS) entry which is preliminary data.</text>
</comment>
<protein>
    <recommendedName>
        <fullName evidence="2">Guanine deaminase</fullName>
    </recommendedName>
</protein>
<dbReference type="AlphaFoldDB" id="A0A645CYC4"/>